<dbReference type="InterPro" id="IPR001878">
    <property type="entry name" value="Znf_CCHC"/>
</dbReference>
<dbReference type="AlphaFoldDB" id="A0A180GEA6"/>
<evidence type="ECO:0000313" key="4">
    <source>
        <dbReference type="EMBL" id="OAV90904.1"/>
    </source>
</evidence>
<gene>
    <name evidence="4" type="ORF">PTTG_28172</name>
</gene>
<organism evidence="4">
    <name type="scientific">Puccinia triticina (isolate 1-1 / race 1 (BBBD))</name>
    <name type="common">Brown leaf rust fungus</name>
    <dbReference type="NCBI Taxonomy" id="630390"/>
    <lineage>
        <taxon>Eukaryota</taxon>
        <taxon>Fungi</taxon>
        <taxon>Dikarya</taxon>
        <taxon>Basidiomycota</taxon>
        <taxon>Pucciniomycotina</taxon>
        <taxon>Pucciniomycetes</taxon>
        <taxon>Pucciniales</taxon>
        <taxon>Pucciniaceae</taxon>
        <taxon>Puccinia</taxon>
    </lineage>
</organism>
<reference evidence="4" key="1">
    <citation type="submission" date="2009-11" db="EMBL/GenBank/DDBJ databases">
        <authorList>
            <consortium name="The Broad Institute Genome Sequencing Platform"/>
            <person name="Ward D."/>
            <person name="Feldgarden M."/>
            <person name="Earl A."/>
            <person name="Young S.K."/>
            <person name="Zeng Q."/>
            <person name="Koehrsen M."/>
            <person name="Alvarado L."/>
            <person name="Berlin A."/>
            <person name="Bochicchio J."/>
            <person name="Borenstein D."/>
            <person name="Chapman S.B."/>
            <person name="Chen Z."/>
            <person name="Engels R."/>
            <person name="Freedman E."/>
            <person name="Gellesch M."/>
            <person name="Goldberg J."/>
            <person name="Griggs A."/>
            <person name="Gujja S."/>
            <person name="Heilman E."/>
            <person name="Heiman D."/>
            <person name="Hepburn T."/>
            <person name="Howarth C."/>
            <person name="Jen D."/>
            <person name="Larson L."/>
            <person name="Lewis B."/>
            <person name="Mehta T."/>
            <person name="Park D."/>
            <person name="Pearson M."/>
            <person name="Roberts A."/>
            <person name="Saif S."/>
            <person name="Shea T."/>
            <person name="Shenoy N."/>
            <person name="Sisk P."/>
            <person name="Stolte C."/>
            <person name="Sykes S."/>
            <person name="Thomson T."/>
            <person name="Walk T."/>
            <person name="White J."/>
            <person name="Yandava C."/>
            <person name="Izard J."/>
            <person name="Baranova O.V."/>
            <person name="Blanton J.M."/>
            <person name="Tanner A.C."/>
            <person name="Dewhirst F.E."/>
            <person name="Haas B."/>
            <person name="Nusbaum C."/>
            <person name="Birren B."/>
        </authorList>
    </citation>
    <scope>NUCLEOTIDE SEQUENCE [LARGE SCALE GENOMIC DNA]</scope>
    <source>
        <strain evidence="4">1-1 BBBD Race 1</strain>
    </source>
</reference>
<feature type="domain" description="CCHC-type" evidence="3">
    <location>
        <begin position="158"/>
        <end position="174"/>
    </location>
</feature>
<dbReference type="Proteomes" id="UP000005240">
    <property type="component" value="Unassembled WGS sequence"/>
</dbReference>
<keyword evidence="2" id="KW-0862">Zinc</keyword>
<evidence type="ECO:0000259" key="3">
    <source>
        <dbReference type="PROSITE" id="PS50158"/>
    </source>
</evidence>
<dbReference type="VEuPathDB" id="FungiDB:PTTG_28172"/>
<dbReference type="SMART" id="SM00343">
    <property type="entry name" value="ZnF_C2HC"/>
    <property type="match status" value="1"/>
</dbReference>
<name>A0A180GEA6_PUCT1</name>
<reference evidence="5" key="4">
    <citation type="submission" date="2025-05" db="UniProtKB">
        <authorList>
            <consortium name="EnsemblFungi"/>
        </authorList>
    </citation>
    <scope>IDENTIFICATION</scope>
    <source>
        <strain evidence="5">isolate 1-1 / race 1 (BBBD)</strain>
    </source>
</reference>
<dbReference type="STRING" id="630390.A0A180GEA6"/>
<reference evidence="4" key="2">
    <citation type="submission" date="2016-05" db="EMBL/GenBank/DDBJ databases">
        <title>Comparative analysis highlights variable genome content of wheat rusts and divergence of the mating loci.</title>
        <authorList>
            <person name="Cuomo C.A."/>
            <person name="Bakkeren G."/>
            <person name="Szabo L."/>
            <person name="Khalil H."/>
            <person name="Joly D."/>
            <person name="Goldberg J."/>
            <person name="Young S."/>
            <person name="Zeng Q."/>
            <person name="Fellers J."/>
        </authorList>
    </citation>
    <scope>NUCLEOTIDE SEQUENCE [LARGE SCALE GENOMIC DNA]</scope>
    <source>
        <strain evidence="4">1-1 BBBD Race 1</strain>
    </source>
</reference>
<dbReference type="Gene3D" id="4.10.60.10">
    <property type="entry name" value="Zinc finger, CCHC-type"/>
    <property type="match status" value="1"/>
</dbReference>
<accession>A0A180GEA6</accession>
<dbReference type="EnsemblFungi" id="PTTG_28172-t43_1">
    <property type="protein sequence ID" value="PTTG_28172-t43_1-p1"/>
    <property type="gene ID" value="PTTG_28172"/>
</dbReference>
<evidence type="ECO:0000313" key="5">
    <source>
        <dbReference type="EnsemblFungi" id="PTTG_28172-t43_1-p1"/>
    </source>
</evidence>
<proteinExistence type="predicted"/>
<keyword evidence="2" id="KW-0479">Metal-binding</keyword>
<dbReference type="GO" id="GO:0006397">
    <property type="term" value="P:mRNA processing"/>
    <property type="evidence" value="ECO:0007669"/>
    <property type="project" value="UniProtKB-KW"/>
</dbReference>
<dbReference type="GO" id="GO:0008270">
    <property type="term" value="F:zinc ion binding"/>
    <property type="evidence" value="ECO:0007669"/>
    <property type="project" value="UniProtKB-KW"/>
</dbReference>
<dbReference type="SUPFAM" id="SSF57756">
    <property type="entry name" value="Retrovirus zinc finger-like domains"/>
    <property type="match status" value="1"/>
</dbReference>
<evidence type="ECO:0000256" key="2">
    <source>
        <dbReference type="PROSITE-ProRule" id="PRU00047"/>
    </source>
</evidence>
<dbReference type="EMBL" id="ADAS02000092">
    <property type="protein sequence ID" value="OAV90904.1"/>
    <property type="molecule type" value="Genomic_DNA"/>
</dbReference>
<dbReference type="GO" id="GO:0003676">
    <property type="term" value="F:nucleic acid binding"/>
    <property type="evidence" value="ECO:0007669"/>
    <property type="project" value="InterPro"/>
</dbReference>
<dbReference type="InterPro" id="IPR036875">
    <property type="entry name" value="Znf_CCHC_sf"/>
</dbReference>
<evidence type="ECO:0000256" key="1">
    <source>
        <dbReference type="ARBA" id="ARBA00022664"/>
    </source>
</evidence>
<evidence type="ECO:0000313" key="6">
    <source>
        <dbReference type="Proteomes" id="UP000005240"/>
    </source>
</evidence>
<keyword evidence="2" id="KW-0863">Zinc-finger</keyword>
<dbReference type="PROSITE" id="PS50158">
    <property type="entry name" value="ZF_CCHC"/>
    <property type="match status" value="1"/>
</dbReference>
<reference evidence="5 6" key="3">
    <citation type="journal article" date="2017" name="G3 (Bethesda)">
        <title>Comparative analysis highlights variable genome content of wheat rusts and divergence of the mating loci.</title>
        <authorList>
            <person name="Cuomo C.A."/>
            <person name="Bakkeren G."/>
            <person name="Khalil H.B."/>
            <person name="Panwar V."/>
            <person name="Joly D."/>
            <person name="Linning R."/>
            <person name="Sakthikumar S."/>
            <person name="Song X."/>
            <person name="Adiconis X."/>
            <person name="Fan L."/>
            <person name="Goldberg J.M."/>
            <person name="Levin J.Z."/>
            <person name="Young S."/>
            <person name="Zeng Q."/>
            <person name="Anikster Y."/>
            <person name="Bruce M."/>
            <person name="Wang M."/>
            <person name="Yin C."/>
            <person name="McCallum B."/>
            <person name="Szabo L.J."/>
            <person name="Hulbert S."/>
            <person name="Chen X."/>
            <person name="Fellers J.P."/>
        </authorList>
    </citation>
    <scope>NUCLEOTIDE SEQUENCE</scope>
    <source>
        <strain evidence="6">Isolate 1-1 / race 1 (BBBD)</strain>
        <strain evidence="5">isolate 1-1 / race 1 (BBBD)</strain>
    </source>
</reference>
<sequence length="216" mass="23546">MIAEYYCLGCVIVVHVCSPAAVQPCLFRSDLNTQSGIRDPQSVHSSPRVNFPALMDSNANYKKVFELQVKQLVQDDKRGRCPSFESIMLALTICKDQHKHATELEADPSPSFTSPSPPTALATLTSNTTDFDVSAFLAEVPKDEWVDALDFYAVTAHKCWQCGGENHYAKNCPDRPATGQAGKGNGRAIGTIVGTIYGHLLSGTAMASSRFPWTNF</sequence>
<keyword evidence="1" id="KW-0507">mRNA processing</keyword>
<keyword evidence="6" id="KW-1185">Reference proteome</keyword>
<protein>
    <submittedName>
        <fullName evidence="5">CCHC-type domain-containing protein</fullName>
    </submittedName>
</protein>